<dbReference type="GO" id="GO:0051028">
    <property type="term" value="P:mRNA transport"/>
    <property type="evidence" value="ECO:0007669"/>
    <property type="project" value="UniProtKB-UniRule"/>
</dbReference>
<dbReference type="Gene3D" id="3.10.450.50">
    <property type="match status" value="1"/>
</dbReference>
<dbReference type="GO" id="GO:0044613">
    <property type="term" value="C:nuclear pore central transport channel"/>
    <property type="evidence" value="ECO:0000318"/>
    <property type="project" value="GO_Central"/>
</dbReference>
<dbReference type="Proteomes" id="UP000002279">
    <property type="component" value="Chromosome X2"/>
</dbReference>
<dbReference type="GO" id="GO:0061608">
    <property type="term" value="F:nuclear import signal receptor activity"/>
    <property type="evidence" value="ECO:0000318"/>
    <property type="project" value="GO_Central"/>
</dbReference>
<evidence type="ECO:0000313" key="3">
    <source>
        <dbReference type="Ensembl" id="ENSOANP00000053823.1"/>
    </source>
</evidence>
<accession>A0A6I8PIF9</accession>
<dbReference type="InterPro" id="IPR002075">
    <property type="entry name" value="NTF2_dom"/>
</dbReference>
<dbReference type="PROSITE" id="PS50177">
    <property type="entry name" value="NTF2_DOMAIN"/>
    <property type="match status" value="1"/>
</dbReference>
<dbReference type="Pfam" id="PF02136">
    <property type="entry name" value="NTF2"/>
    <property type="match status" value="1"/>
</dbReference>
<dbReference type="InterPro" id="IPR045875">
    <property type="entry name" value="NTF2"/>
</dbReference>
<dbReference type="SUPFAM" id="SSF54427">
    <property type="entry name" value="NTF2-like"/>
    <property type="match status" value="1"/>
</dbReference>
<reference evidence="3" key="3">
    <citation type="submission" date="2025-09" db="UniProtKB">
        <authorList>
            <consortium name="Ensembl"/>
        </authorList>
    </citation>
    <scope>IDENTIFICATION</scope>
    <source>
        <strain evidence="3">Glennie</strain>
    </source>
</reference>
<proteinExistence type="predicted"/>
<comment type="subcellular location">
    <subcellularLocation>
        <location evidence="1">Cytoplasm</location>
    </subcellularLocation>
    <subcellularLocation>
        <location evidence="1">Nucleus</location>
    </subcellularLocation>
</comment>
<dbReference type="InterPro" id="IPR032710">
    <property type="entry name" value="NTF2-like_dom_sf"/>
</dbReference>
<protein>
    <recommendedName>
        <fullName evidence="1">NTF2-related export protein</fullName>
    </recommendedName>
</protein>
<feature type="domain" description="NTF2" evidence="2">
    <location>
        <begin position="31"/>
        <end position="118"/>
    </location>
</feature>
<dbReference type="AlphaFoldDB" id="A0A6I8PIF9"/>
<dbReference type="InterPro" id="IPR018222">
    <property type="entry name" value="Nuclear_transport_factor_2_euk"/>
</dbReference>
<sequence>GAQRGAWHRVGAEEIPGTVLAAVTGPGSQPTDTSCLTWEGQRFRGKATIMEKMMSLPFPKVRRSLTSQDHQPAPDNRIASTVVGRLKIDEDPAMGFRQIFLLKNANEKWICTDDNLQAAPPKCLRDGHRF</sequence>
<dbReference type="PANTHER" id="PTHR12612">
    <property type="entry name" value="NUCLEAR TRANSPORT FACTOR 2"/>
    <property type="match status" value="1"/>
</dbReference>
<evidence type="ECO:0000256" key="1">
    <source>
        <dbReference type="RuleBase" id="RU369002"/>
    </source>
</evidence>
<keyword evidence="1" id="KW-0653">Protein transport</keyword>
<keyword evidence="4" id="KW-1185">Reference proteome</keyword>
<reference evidence="3 4" key="1">
    <citation type="journal article" date="2008" name="Nature">
        <title>Genome analysis of the platypus reveals unique signatures of evolution.</title>
        <authorList>
            <person name="Warren W.C."/>
            <person name="Hillier L.W."/>
            <person name="Marshall Graves J.A."/>
            <person name="Birney E."/>
            <person name="Ponting C.P."/>
            <person name="Grutzner F."/>
            <person name="Belov K."/>
            <person name="Miller W."/>
            <person name="Clarke L."/>
            <person name="Chinwalla A.T."/>
            <person name="Yang S.P."/>
            <person name="Heger A."/>
            <person name="Locke D.P."/>
            <person name="Miethke P."/>
            <person name="Waters P.D."/>
            <person name="Veyrunes F."/>
            <person name="Fulton L."/>
            <person name="Fulton B."/>
            <person name="Graves T."/>
            <person name="Wallis J."/>
            <person name="Puente X.S."/>
            <person name="Lopez-Otin C."/>
            <person name="Ordonez G.R."/>
            <person name="Eichler E.E."/>
            <person name="Chen L."/>
            <person name="Cheng Z."/>
            <person name="Deakin J.E."/>
            <person name="Alsop A."/>
            <person name="Thompson K."/>
            <person name="Kirby P."/>
            <person name="Papenfuss A.T."/>
            <person name="Wakefield M.J."/>
            <person name="Olender T."/>
            <person name="Lancet D."/>
            <person name="Huttley G.A."/>
            <person name="Smit A.F."/>
            <person name="Pask A."/>
            <person name="Temple-Smith P."/>
            <person name="Batzer M.A."/>
            <person name="Walker J.A."/>
            <person name="Konkel M.K."/>
            <person name="Harris R.S."/>
            <person name="Whittington C.M."/>
            <person name="Wong E.S."/>
            <person name="Gemmell N.J."/>
            <person name="Buschiazzo E."/>
            <person name="Vargas Jentzsch I.M."/>
            <person name="Merkel A."/>
            <person name="Schmitz J."/>
            <person name="Zemann A."/>
            <person name="Churakov G."/>
            <person name="Kriegs J.O."/>
            <person name="Brosius J."/>
            <person name="Murchison E.P."/>
            <person name="Sachidanandam R."/>
            <person name="Smith C."/>
            <person name="Hannon G.J."/>
            <person name="Tsend-Ayush E."/>
            <person name="McMillan D."/>
            <person name="Attenborough R."/>
            <person name="Rens W."/>
            <person name="Ferguson-Smith M."/>
            <person name="Lefevre C.M."/>
            <person name="Sharp J.A."/>
            <person name="Nicholas K.R."/>
            <person name="Ray D.A."/>
            <person name="Kube M."/>
            <person name="Reinhardt R."/>
            <person name="Pringle T.H."/>
            <person name="Taylor J."/>
            <person name="Jones R.C."/>
            <person name="Nixon B."/>
            <person name="Dacheux J.L."/>
            <person name="Niwa H."/>
            <person name="Sekita Y."/>
            <person name="Huang X."/>
            <person name="Stark A."/>
            <person name="Kheradpour P."/>
            <person name="Kellis M."/>
            <person name="Flicek P."/>
            <person name="Chen Y."/>
            <person name="Webber C."/>
            <person name="Hardison R."/>
            <person name="Nelson J."/>
            <person name="Hallsworth-Pepin K."/>
            <person name="Delehaunty K."/>
            <person name="Markovic C."/>
            <person name="Minx P."/>
            <person name="Feng Y."/>
            <person name="Kremitzki C."/>
            <person name="Mitreva M."/>
            <person name="Glasscock J."/>
            <person name="Wylie T."/>
            <person name="Wohldmann P."/>
            <person name="Thiru P."/>
            <person name="Nhan M.N."/>
            <person name="Pohl C.S."/>
            <person name="Smith S.M."/>
            <person name="Hou S."/>
            <person name="Nefedov M."/>
            <person name="de Jong P.J."/>
            <person name="Renfree M.B."/>
            <person name="Mardis E.R."/>
            <person name="Wilson R.K."/>
        </authorList>
    </citation>
    <scope>NUCLEOTIDE SEQUENCE [LARGE SCALE GENOMIC DNA]</scope>
    <source>
        <strain evidence="3 4">Glennie</strain>
    </source>
</reference>
<name>A0A6I8PIF9_ORNAN</name>
<dbReference type="InParanoid" id="A0A6I8PIF9"/>
<dbReference type="GeneTree" id="ENSGT00510000047030"/>
<dbReference type="CDD" id="cd00780">
    <property type="entry name" value="NTF2"/>
    <property type="match status" value="1"/>
</dbReference>
<dbReference type="GO" id="GO:0005737">
    <property type="term" value="C:cytoplasm"/>
    <property type="evidence" value="ECO:0007669"/>
    <property type="project" value="UniProtKB-SubCell"/>
</dbReference>
<dbReference type="GO" id="GO:0006606">
    <property type="term" value="P:protein import into nucleus"/>
    <property type="evidence" value="ECO:0000318"/>
    <property type="project" value="GO_Central"/>
</dbReference>
<keyword evidence="1" id="KW-0539">Nucleus</keyword>
<dbReference type="Bgee" id="ENSOANG00000044635">
    <property type="expression patterns" value="Expressed in heart and 6 other cell types or tissues"/>
</dbReference>
<organism evidence="3 4">
    <name type="scientific">Ornithorhynchus anatinus</name>
    <name type="common">Duckbill platypus</name>
    <dbReference type="NCBI Taxonomy" id="9258"/>
    <lineage>
        <taxon>Eukaryota</taxon>
        <taxon>Metazoa</taxon>
        <taxon>Chordata</taxon>
        <taxon>Craniata</taxon>
        <taxon>Vertebrata</taxon>
        <taxon>Euteleostomi</taxon>
        <taxon>Mammalia</taxon>
        <taxon>Monotremata</taxon>
        <taxon>Ornithorhynchidae</taxon>
        <taxon>Ornithorhynchus</taxon>
    </lineage>
</organism>
<evidence type="ECO:0000313" key="4">
    <source>
        <dbReference type="Proteomes" id="UP000002279"/>
    </source>
</evidence>
<dbReference type="OMA" id="TIMEKMM"/>
<keyword evidence="1" id="KW-0963">Cytoplasm</keyword>
<dbReference type="Ensembl" id="ENSOANT00000049271.1">
    <property type="protein sequence ID" value="ENSOANP00000053823.1"/>
    <property type="gene ID" value="ENSOANG00000044635.1"/>
</dbReference>
<comment type="function">
    <text evidence="1">Has a role in nuclear-cytoplasmic transport of proteins and mRNAs.</text>
</comment>
<evidence type="ECO:0000259" key="2">
    <source>
        <dbReference type="PROSITE" id="PS50177"/>
    </source>
</evidence>
<reference evidence="3" key="2">
    <citation type="submission" date="2025-08" db="UniProtKB">
        <authorList>
            <consortium name="Ensembl"/>
        </authorList>
    </citation>
    <scope>IDENTIFICATION</scope>
    <source>
        <strain evidence="3">Glennie</strain>
    </source>
</reference>
<keyword evidence="1" id="KW-0813">Transport</keyword>